<dbReference type="SUPFAM" id="SSF55729">
    <property type="entry name" value="Acyl-CoA N-acyltransferases (Nat)"/>
    <property type="match status" value="1"/>
</dbReference>
<dbReference type="Proteomes" id="UP000001225">
    <property type="component" value="Chromosome"/>
</dbReference>
<proteinExistence type="predicted"/>
<dbReference type="NCBIfam" id="NF002959">
    <property type="entry name" value="PRK03624.1"/>
    <property type="match status" value="1"/>
</dbReference>
<dbReference type="CDD" id="cd04301">
    <property type="entry name" value="NAT_SF"/>
    <property type="match status" value="1"/>
</dbReference>
<dbReference type="InterPro" id="IPR000182">
    <property type="entry name" value="GNAT_dom"/>
</dbReference>
<dbReference type="Gene3D" id="3.40.630.30">
    <property type="match status" value="1"/>
</dbReference>
<feature type="domain" description="N-acetyltransferase" evidence="3">
    <location>
        <begin position="6"/>
        <end position="144"/>
    </location>
</feature>
<sequence>MTPPALSIRSYQPSDAQGVVQLWHDCGLTRPWNDPYKDIARKLTVQPDLFLVGTADDTLVGAVMAGYDGHRGWVNYLAVAPGCQRRGYATLLMQEVERRLVAIGCPKINLLVRRGNEAVVAFYEKLAFRPDEVVSLGKRLIPDS</sequence>
<accession>A9I3M3</accession>
<dbReference type="EMBL" id="AM902716">
    <property type="protein sequence ID" value="CAP44193.1"/>
    <property type="molecule type" value="Genomic_DNA"/>
</dbReference>
<dbReference type="PANTHER" id="PTHR43877">
    <property type="entry name" value="AMINOALKYLPHOSPHONATE N-ACETYLTRANSFERASE-RELATED-RELATED"/>
    <property type="match status" value="1"/>
</dbReference>
<keyword evidence="5" id="KW-1185">Reference proteome</keyword>
<dbReference type="GO" id="GO:0016747">
    <property type="term" value="F:acyltransferase activity, transferring groups other than amino-acyl groups"/>
    <property type="evidence" value="ECO:0007669"/>
    <property type="project" value="InterPro"/>
</dbReference>
<dbReference type="eggNOG" id="COG0456">
    <property type="taxonomic scope" value="Bacteria"/>
</dbReference>
<evidence type="ECO:0000313" key="5">
    <source>
        <dbReference type="Proteomes" id="UP000001225"/>
    </source>
</evidence>
<dbReference type="KEGG" id="bpt:Bpet3848"/>
<gene>
    <name evidence="4" type="ordered locus">Bpet3848</name>
</gene>
<evidence type="ECO:0000313" key="4">
    <source>
        <dbReference type="EMBL" id="CAP44193.1"/>
    </source>
</evidence>
<organism evidence="4 5">
    <name type="scientific">Bordetella petrii (strain ATCC BAA-461 / DSM 12804 / CCUG 43448 / CIP 107267 / Se-1111R)</name>
    <dbReference type="NCBI Taxonomy" id="340100"/>
    <lineage>
        <taxon>Bacteria</taxon>
        <taxon>Pseudomonadati</taxon>
        <taxon>Pseudomonadota</taxon>
        <taxon>Betaproteobacteria</taxon>
        <taxon>Burkholderiales</taxon>
        <taxon>Alcaligenaceae</taxon>
        <taxon>Bordetella</taxon>
    </lineage>
</organism>
<dbReference type="InterPro" id="IPR016181">
    <property type="entry name" value="Acyl_CoA_acyltransferase"/>
</dbReference>
<dbReference type="PANTHER" id="PTHR43877:SF2">
    <property type="entry name" value="AMINOALKYLPHOSPHONATE N-ACETYLTRANSFERASE-RELATED"/>
    <property type="match status" value="1"/>
</dbReference>
<name>A9I3M3_BORPD</name>
<dbReference type="STRING" id="94624.Bpet3848"/>
<reference evidence="4 5" key="1">
    <citation type="journal article" date="2008" name="BMC Genomics">
        <title>The missing link: Bordetella petrii is endowed with both the metabolic versatility of environmental bacteria and virulence traits of pathogenic Bordetellae.</title>
        <authorList>
            <person name="Gross R."/>
            <person name="Guzman C.A."/>
            <person name="Sebaihia M."/>
            <person name="Martins Dos Santos V.A."/>
            <person name="Pieper D.H."/>
            <person name="Koebnik R."/>
            <person name="Lechner M."/>
            <person name="Bartels D."/>
            <person name="Buhrmester J."/>
            <person name="Choudhuri J.V."/>
            <person name="Ebensen T."/>
            <person name="Gaigalat L."/>
            <person name="Herrmann S."/>
            <person name="Khachane A.N."/>
            <person name="Larisch C."/>
            <person name="Link S."/>
            <person name="Linke B."/>
            <person name="Meyer F."/>
            <person name="Mormann S."/>
            <person name="Nakunst D."/>
            <person name="Rueckert C."/>
            <person name="Schneiker-Bekel S."/>
            <person name="Schulze K."/>
            <person name="Vorhoelter F.J."/>
            <person name="Yevsa T."/>
            <person name="Engle J.T."/>
            <person name="Goldman W.E."/>
            <person name="Puehler A."/>
            <person name="Goebel U.B."/>
            <person name="Goesmann A."/>
            <person name="Bloecker H."/>
            <person name="Kaiser O."/>
            <person name="Martinez-Arias R."/>
        </authorList>
    </citation>
    <scope>NUCLEOTIDE SEQUENCE [LARGE SCALE GENOMIC DNA]</scope>
    <source>
        <strain evidence="5">ATCC BAA-461 / DSM 12804 / CCUG 43448 / CIP 107267 / Se-1111R</strain>
    </source>
</reference>
<evidence type="ECO:0000256" key="1">
    <source>
        <dbReference type="ARBA" id="ARBA00022679"/>
    </source>
</evidence>
<keyword evidence="1" id="KW-0808">Transferase</keyword>
<protein>
    <submittedName>
        <fullName evidence="4">Acetyltransferase</fullName>
    </submittedName>
</protein>
<evidence type="ECO:0000256" key="2">
    <source>
        <dbReference type="ARBA" id="ARBA00023315"/>
    </source>
</evidence>
<dbReference type="PROSITE" id="PS51186">
    <property type="entry name" value="GNAT"/>
    <property type="match status" value="1"/>
</dbReference>
<dbReference type="Pfam" id="PF00583">
    <property type="entry name" value="Acetyltransf_1"/>
    <property type="match status" value="1"/>
</dbReference>
<dbReference type="InterPro" id="IPR050832">
    <property type="entry name" value="Bact_Acetyltransf"/>
</dbReference>
<evidence type="ECO:0000259" key="3">
    <source>
        <dbReference type="PROSITE" id="PS51186"/>
    </source>
</evidence>
<keyword evidence="2" id="KW-0012">Acyltransferase</keyword>
<dbReference type="AlphaFoldDB" id="A9I3M3"/>